<dbReference type="InterPro" id="IPR017946">
    <property type="entry name" value="PLC-like_Pdiesterase_TIM-brl"/>
</dbReference>
<keyword evidence="1" id="KW-0732">Signal</keyword>
<evidence type="ECO:0000313" key="4">
    <source>
        <dbReference type="Proteomes" id="UP000294848"/>
    </source>
</evidence>
<proteinExistence type="predicted"/>
<protein>
    <submittedName>
        <fullName evidence="3">Putative secreted protein (Por secretion system target)</fullName>
    </submittedName>
</protein>
<evidence type="ECO:0000259" key="2">
    <source>
        <dbReference type="PROSITE" id="PS51704"/>
    </source>
</evidence>
<feature type="chain" id="PRO_5020764975" evidence="1">
    <location>
        <begin position="19"/>
        <end position="684"/>
    </location>
</feature>
<sequence length="684" mass="76490">MRLFSFFLLFFISMVSIGQNEPNPTDFSDCNFTAVAHRGYSEFYPENTLIAIEEAFKRGIKYCEVDVAISSDNIYVLHHDPYTIRRTTSGSGEVSDNTYEQLATLDAGNWKAPYFTGEKVPTLIEALKLAQQYDACLYLDVKEFDAEALEHTLKESGVDPERMMPAITTFERAVEFNKHCPDSPWLWFGADPADPNDKSWYEERVALGCRVFELSDDDFFDDPAWAETFIEQAHASGAKVWAYTVNNEVIIKELADMGVDGVETDRPYVAQLYVCGHDPVSTYPKEETTGYWDFKKLSFENTGIGSRLKTFVGEGGQLQPIEYGTTNDFGISPIAGRDTVVAKIPAYNPDNGLFAYDNFMMEDSGAVDFSYSIIMDILVDAKDSGEFISLIQTSPENLNDADFFIAPDAGLGTYGEYHGEFTFDEWQRIVFIHDGHLLRKYIDGQHIGDVLIEGSRWALFNNMAYHGNHGLLFFADNDEETAEVYVNALQLRNYVMSPDEITALGGAKATGIPVNNKKVFSTGIEELESELVDWERQIIFIKEQAGQSAANLAYELQLSYGATTSIPESGVIDLRAGEHTFQVTAADGSSTNWTIKRAFPVGVDDLDDTHVVQVYPNPFNHLLHVKMTSEGRIKLASLTGQVLLQRDLTRGENTLMMDQLPAATYIYSVQTETGTRNGVLIKSN</sequence>
<dbReference type="GO" id="GO:0008081">
    <property type="term" value="F:phosphoric diester hydrolase activity"/>
    <property type="evidence" value="ECO:0007669"/>
    <property type="project" value="InterPro"/>
</dbReference>
<dbReference type="Gene3D" id="2.60.40.2340">
    <property type="match status" value="1"/>
</dbReference>
<dbReference type="PANTHER" id="PTHR46211:SF14">
    <property type="entry name" value="GLYCEROPHOSPHODIESTER PHOSPHODIESTERASE"/>
    <property type="match status" value="1"/>
</dbReference>
<dbReference type="InterPro" id="IPR030395">
    <property type="entry name" value="GP_PDE_dom"/>
</dbReference>
<dbReference type="SUPFAM" id="SSF49899">
    <property type="entry name" value="Concanavalin A-like lectins/glucanases"/>
    <property type="match status" value="1"/>
</dbReference>
<dbReference type="Gene3D" id="3.20.20.190">
    <property type="entry name" value="Phosphatidylinositol (PI) phosphodiesterase"/>
    <property type="match status" value="1"/>
</dbReference>
<dbReference type="Pfam" id="PF03009">
    <property type="entry name" value="GDPD"/>
    <property type="match status" value="2"/>
</dbReference>
<feature type="signal peptide" evidence="1">
    <location>
        <begin position="1"/>
        <end position="18"/>
    </location>
</feature>
<dbReference type="AlphaFoldDB" id="A0A4R6HCI0"/>
<accession>A0A4R6HCI0</accession>
<dbReference type="PANTHER" id="PTHR46211">
    <property type="entry name" value="GLYCEROPHOSPHORYL DIESTER PHOSPHODIESTERASE"/>
    <property type="match status" value="1"/>
</dbReference>
<dbReference type="RefSeq" id="WP_133463530.1">
    <property type="nucleotide sequence ID" value="NZ_SNWI01000001.1"/>
</dbReference>
<dbReference type="InterPro" id="IPR026444">
    <property type="entry name" value="Secre_tail"/>
</dbReference>
<gene>
    <name evidence="3" type="ORF">DET52_101846</name>
</gene>
<organism evidence="3 4">
    <name type="scientific">Sunxiuqinia elliptica</name>
    <dbReference type="NCBI Taxonomy" id="655355"/>
    <lineage>
        <taxon>Bacteria</taxon>
        <taxon>Pseudomonadati</taxon>
        <taxon>Bacteroidota</taxon>
        <taxon>Bacteroidia</taxon>
        <taxon>Marinilabiliales</taxon>
        <taxon>Prolixibacteraceae</taxon>
        <taxon>Sunxiuqinia</taxon>
    </lineage>
</organism>
<dbReference type="GO" id="GO:0006629">
    <property type="term" value="P:lipid metabolic process"/>
    <property type="evidence" value="ECO:0007669"/>
    <property type="project" value="InterPro"/>
</dbReference>
<evidence type="ECO:0000313" key="3">
    <source>
        <dbReference type="EMBL" id="TDO05486.1"/>
    </source>
</evidence>
<name>A0A4R6HCI0_9BACT</name>
<comment type="caution">
    <text evidence="3">The sequence shown here is derived from an EMBL/GenBank/DDBJ whole genome shotgun (WGS) entry which is preliminary data.</text>
</comment>
<reference evidence="3 4" key="1">
    <citation type="submission" date="2019-03" db="EMBL/GenBank/DDBJ databases">
        <title>Freshwater and sediment microbial communities from various areas in North America, analyzing microbe dynamics in response to fracking.</title>
        <authorList>
            <person name="Lamendella R."/>
        </authorList>
    </citation>
    <scope>NUCLEOTIDE SEQUENCE [LARGE SCALE GENOMIC DNA]</scope>
    <source>
        <strain evidence="3 4">114D</strain>
    </source>
</reference>
<feature type="domain" description="GP-PDE" evidence="2">
    <location>
        <begin position="32"/>
        <end position="274"/>
    </location>
</feature>
<dbReference type="SUPFAM" id="SSF51695">
    <property type="entry name" value="PLC-like phosphodiesterases"/>
    <property type="match status" value="1"/>
</dbReference>
<dbReference type="GO" id="GO:0004553">
    <property type="term" value="F:hydrolase activity, hydrolyzing O-glycosyl compounds"/>
    <property type="evidence" value="ECO:0007669"/>
    <property type="project" value="UniProtKB-ARBA"/>
</dbReference>
<dbReference type="PROSITE" id="PS51704">
    <property type="entry name" value="GP_PDE"/>
    <property type="match status" value="1"/>
</dbReference>
<dbReference type="OrthoDB" id="9776255at2"/>
<dbReference type="Proteomes" id="UP000294848">
    <property type="component" value="Unassembled WGS sequence"/>
</dbReference>
<dbReference type="GO" id="GO:0005975">
    <property type="term" value="P:carbohydrate metabolic process"/>
    <property type="evidence" value="ECO:0007669"/>
    <property type="project" value="UniProtKB-ARBA"/>
</dbReference>
<evidence type="ECO:0000256" key="1">
    <source>
        <dbReference type="SAM" id="SignalP"/>
    </source>
</evidence>
<dbReference type="EMBL" id="SNWI01000001">
    <property type="protein sequence ID" value="TDO05486.1"/>
    <property type="molecule type" value="Genomic_DNA"/>
</dbReference>
<dbReference type="NCBIfam" id="TIGR04183">
    <property type="entry name" value="Por_Secre_tail"/>
    <property type="match status" value="1"/>
</dbReference>
<dbReference type="InterPro" id="IPR013320">
    <property type="entry name" value="ConA-like_dom_sf"/>
</dbReference>